<organism evidence="2 3">
    <name type="scientific">Durusdinium trenchii</name>
    <dbReference type="NCBI Taxonomy" id="1381693"/>
    <lineage>
        <taxon>Eukaryota</taxon>
        <taxon>Sar</taxon>
        <taxon>Alveolata</taxon>
        <taxon>Dinophyceae</taxon>
        <taxon>Suessiales</taxon>
        <taxon>Symbiodiniaceae</taxon>
        <taxon>Durusdinium</taxon>
    </lineage>
</organism>
<dbReference type="Proteomes" id="UP001642464">
    <property type="component" value="Unassembled WGS sequence"/>
</dbReference>
<evidence type="ECO:0000313" key="3">
    <source>
        <dbReference type="Proteomes" id="UP001642464"/>
    </source>
</evidence>
<dbReference type="EMBL" id="CAXAMM010040862">
    <property type="protein sequence ID" value="CAK9095884.1"/>
    <property type="molecule type" value="Genomic_DNA"/>
</dbReference>
<keyword evidence="3" id="KW-1185">Reference proteome</keyword>
<proteinExistence type="predicted"/>
<sequence>MSKKRPAASIASLEREIAKLKKENAELRGEDPKKKPRVGRNAKEAYVTCLLLGQEYPFSFEMDDFGANSTDELHASFRENLRDGKEIEFTLKGGKKVDLKKTFAQNGIEPNSFVYARYTGPAPWGDW</sequence>
<evidence type="ECO:0000256" key="1">
    <source>
        <dbReference type="SAM" id="MobiDB-lite"/>
    </source>
</evidence>
<gene>
    <name evidence="2" type="ORF">SCF082_LOCUS45026</name>
</gene>
<feature type="region of interest" description="Disordered" evidence="1">
    <location>
        <begin position="21"/>
        <end position="40"/>
    </location>
</feature>
<evidence type="ECO:0000313" key="2">
    <source>
        <dbReference type="EMBL" id="CAK9095884.1"/>
    </source>
</evidence>
<protein>
    <submittedName>
        <fullName evidence="2">Uncharacterized protein</fullName>
    </submittedName>
</protein>
<name>A0ABP0R6S5_9DINO</name>
<comment type="caution">
    <text evidence="2">The sequence shown here is derived from an EMBL/GenBank/DDBJ whole genome shotgun (WGS) entry which is preliminary data.</text>
</comment>
<feature type="compositionally biased region" description="Basic and acidic residues" evidence="1">
    <location>
        <begin position="21"/>
        <end position="33"/>
    </location>
</feature>
<accession>A0ABP0R6S5</accession>
<reference evidence="2 3" key="1">
    <citation type="submission" date="2024-02" db="EMBL/GenBank/DDBJ databases">
        <authorList>
            <person name="Chen Y."/>
            <person name="Shah S."/>
            <person name="Dougan E. K."/>
            <person name="Thang M."/>
            <person name="Chan C."/>
        </authorList>
    </citation>
    <scope>NUCLEOTIDE SEQUENCE [LARGE SCALE GENOMIC DNA]</scope>
</reference>